<evidence type="ECO:0000313" key="2">
    <source>
        <dbReference type="EMBL" id="EKY26561.1"/>
    </source>
</evidence>
<dbReference type="STRING" id="545697.HMPREF0216_01746"/>
<organism evidence="2 3">
    <name type="scientific">Clostridium celatum DSM 1785</name>
    <dbReference type="NCBI Taxonomy" id="545697"/>
    <lineage>
        <taxon>Bacteria</taxon>
        <taxon>Bacillati</taxon>
        <taxon>Bacillota</taxon>
        <taxon>Clostridia</taxon>
        <taxon>Eubacteriales</taxon>
        <taxon>Clostridiaceae</taxon>
        <taxon>Clostridium</taxon>
    </lineage>
</organism>
<keyword evidence="1" id="KW-1133">Transmembrane helix</keyword>
<dbReference type="PATRIC" id="fig|545697.3.peg.1718"/>
<feature type="transmembrane region" description="Helical" evidence="1">
    <location>
        <begin position="38"/>
        <end position="59"/>
    </location>
</feature>
<name>L1QF40_9CLOT</name>
<sequence>MKKKLNKWFSKTISCIKINAIDILVVIALLIIGVNSCFINLNFGFYIIALELIILAYALSKFKGKEV</sequence>
<protein>
    <submittedName>
        <fullName evidence="2">Uncharacterized protein</fullName>
    </submittedName>
</protein>
<evidence type="ECO:0000313" key="3">
    <source>
        <dbReference type="Proteomes" id="UP000010420"/>
    </source>
</evidence>
<gene>
    <name evidence="2" type="ORF">HMPREF0216_01746</name>
</gene>
<reference evidence="2 3" key="1">
    <citation type="submission" date="2012-05" db="EMBL/GenBank/DDBJ databases">
        <authorList>
            <person name="Weinstock G."/>
            <person name="Sodergren E."/>
            <person name="Lobos E.A."/>
            <person name="Fulton L."/>
            <person name="Fulton R."/>
            <person name="Courtney L."/>
            <person name="Fronick C."/>
            <person name="O'Laughlin M."/>
            <person name="Godfrey J."/>
            <person name="Wilson R.M."/>
            <person name="Miner T."/>
            <person name="Farmer C."/>
            <person name="Delehaunty K."/>
            <person name="Cordes M."/>
            <person name="Minx P."/>
            <person name="Tomlinson C."/>
            <person name="Chen J."/>
            <person name="Wollam A."/>
            <person name="Pepin K.H."/>
            <person name="Bhonagiri V."/>
            <person name="Zhang X."/>
            <person name="Suruliraj S."/>
            <person name="Warren W."/>
            <person name="Mitreva M."/>
            <person name="Mardis E.R."/>
            <person name="Wilson R.K."/>
        </authorList>
    </citation>
    <scope>NUCLEOTIDE SEQUENCE [LARGE SCALE GENOMIC DNA]</scope>
    <source>
        <strain evidence="2 3">DSM 1785</strain>
    </source>
</reference>
<proteinExistence type="predicted"/>
<dbReference type="HOGENOM" id="CLU_2804823_0_0_9"/>
<feature type="transmembrane region" description="Helical" evidence="1">
    <location>
        <begin position="12"/>
        <end position="32"/>
    </location>
</feature>
<dbReference type="Proteomes" id="UP000010420">
    <property type="component" value="Unassembled WGS sequence"/>
</dbReference>
<dbReference type="AlphaFoldDB" id="L1QF40"/>
<dbReference type="RefSeq" id="WP_005213378.1">
    <property type="nucleotide sequence ID" value="NZ_KB291645.1"/>
</dbReference>
<keyword evidence="1" id="KW-0812">Transmembrane</keyword>
<evidence type="ECO:0000256" key="1">
    <source>
        <dbReference type="SAM" id="Phobius"/>
    </source>
</evidence>
<accession>L1QF40</accession>
<keyword evidence="1" id="KW-0472">Membrane</keyword>
<dbReference type="EMBL" id="AMEZ01000053">
    <property type="protein sequence ID" value="EKY26561.1"/>
    <property type="molecule type" value="Genomic_DNA"/>
</dbReference>
<keyword evidence="3" id="KW-1185">Reference proteome</keyword>
<comment type="caution">
    <text evidence="2">The sequence shown here is derived from an EMBL/GenBank/DDBJ whole genome shotgun (WGS) entry which is preliminary data.</text>
</comment>